<name>D5V5V0_ARCNC</name>
<dbReference type="AlphaFoldDB" id="D5V5V0"/>
<evidence type="ECO:0000313" key="2">
    <source>
        <dbReference type="EMBL" id="ADG93117.1"/>
    </source>
</evidence>
<dbReference type="RefSeq" id="WP_013135262.1">
    <property type="nucleotide sequence ID" value="NC_014166.1"/>
</dbReference>
<dbReference type="Proteomes" id="UP000000939">
    <property type="component" value="Chromosome"/>
</dbReference>
<dbReference type="EMBL" id="CP001999">
    <property type="protein sequence ID" value="ADG93117.1"/>
    <property type="molecule type" value="Genomic_DNA"/>
</dbReference>
<accession>D5V5V0</accession>
<feature type="region of interest" description="Disordered" evidence="1">
    <location>
        <begin position="56"/>
        <end position="75"/>
    </location>
</feature>
<keyword evidence="3" id="KW-1185">Reference proteome</keyword>
<organism evidence="2 3">
    <name type="scientific">Arcobacter nitrofigilis (strain ATCC 33309 / DSM 7299 / CCUG 15893 / LMG 7604 / NCTC 12251 / CI)</name>
    <name type="common">Campylobacter nitrofigilis</name>
    <dbReference type="NCBI Taxonomy" id="572480"/>
    <lineage>
        <taxon>Bacteria</taxon>
        <taxon>Pseudomonadati</taxon>
        <taxon>Campylobacterota</taxon>
        <taxon>Epsilonproteobacteria</taxon>
        <taxon>Campylobacterales</taxon>
        <taxon>Arcobacteraceae</taxon>
        <taxon>Arcobacter</taxon>
    </lineage>
</organism>
<protein>
    <submittedName>
        <fullName evidence="2">Uncharacterized protein</fullName>
    </submittedName>
</protein>
<dbReference type="STRING" id="572480.Arnit_1460"/>
<feature type="compositionally biased region" description="Basic residues" evidence="1">
    <location>
        <begin position="58"/>
        <end position="75"/>
    </location>
</feature>
<proteinExistence type="predicted"/>
<gene>
    <name evidence="2" type="ordered locus">Arnit_1460</name>
</gene>
<dbReference type="OrthoDB" id="9953103at2"/>
<sequence>MAKSLNTNSVKSVKSEKIAATANQNKNPVKVGFSQERYENEQVVNARKAANLALAKEKAKKKAKMAKASKKKNKK</sequence>
<feature type="region of interest" description="Disordered" evidence="1">
    <location>
        <begin position="1"/>
        <end position="21"/>
    </location>
</feature>
<evidence type="ECO:0000313" key="3">
    <source>
        <dbReference type="Proteomes" id="UP000000939"/>
    </source>
</evidence>
<evidence type="ECO:0000256" key="1">
    <source>
        <dbReference type="SAM" id="MobiDB-lite"/>
    </source>
</evidence>
<dbReference type="HOGENOM" id="CLU_2663090_0_0_7"/>
<dbReference type="KEGG" id="ant:Arnit_1460"/>
<reference evidence="2 3" key="1">
    <citation type="journal article" date="2010" name="Stand. Genomic Sci.">
        <title>Complete genome sequence of Arcobacter nitrofigilis type strain (CI).</title>
        <authorList>
            <person name="Pati A."/>
            <person name="Gronow S."/>
            <person name="Lapidus A."/>
            <person name="Copeland A."/>
            <person name="Glavina Del Rio T."/>
            <person name="Nolan M."/>
            <person name="Lucas S."/>
            <person name="Tice H."/>
            <person name="Cheng J.F."/>
            <person name="Han C."/>
            <person name="Chertkov O."/>
            <person name="Bruce D."/>
            <person name="Tapia R."/>
            <person name="Goodwin L."/>
            <person name="Pitluck S."/>
            <person name="Liolios K."/>
            <person name="Ivanova N."/>
            <person name="Mavromatis K."/>
            <person name="Chen A."/>
            <person name="Palaniappan K."/>
            <person name="Land M."/>
            <person name="Hauser L."/>
            <person name="Chang Y.J."/>
            <person name="Jeffries C.D."/>
            <person name="Detter J.C."/>
            <person name="Rohde M."/>
            <person name="Goker M."/>
            <person name="Bristow J."/>
            <person name="Eisen J.A."/>
            <person name="Markowitz V."/>
            <person name="Hugenholtz P."/>
            <person name="Klenk H.P."/>
            <person name="Kyrpides N.C."/>
        </authorList>
    </citation>
    <scope>NUCLEOTIDE SEQUENCE [LARGE SCALE GENOMIC DNA]</scope>
    <source>
        <strain evidence="3">ATCC 33309 / DSM 7299 / CCUG 15893 / LMG 7604 / NCTC 12251 / CI</strain>
    </source>
</reference>
<feature type="compositionally biased region" description="Polar residues" evidence="1">
    <location>
        <begin position="1"/>
        <end position="12"/>
    </location>
</feature>